<organism evidence="6 7">
    <name type="scientific">Arthrobacter bambusae</name>
    <dbReference type="NCBI Taxonomy" id="1338426"/>
    <lineage>
        <taxon>Bacteria</taxon>
        <taxon>Bacillati</taxon>
        <taxon>Actinomycetota</taxon>
        <taxon>Actinomycetes</taxon>
        <taxon>Micrococcales</taxon>
        <taxon>Micrococcaceae</taxon>
        <taxon>Arthrobacter</taxon>
    </lineage>
</organism>
<evidence type="ECO:0000313" key="7">
    <source>
        <dbReference type="Proteomes" id="UP001549307"/>
    </source>
</evidence>
<dbReference type="InterPro" id="IPR028082">
    <property type="entry name" value="Peripla_BP_I"/>
</dbReference>
<feature type="region of interest" description="Disordered" evidence="4">
    <location>
        <begin position="273"/>
        <end position="296"/>
    </location>
</feature>
<keyword evidence="7" id="KW-1185">Reference proteome</keyword>
<dbReference type="GO" id="GO:0003677">
    <property type="term" value="F:DNA binding"/>
    <property type="evidence" value="ECO:0007669"/>
    <property type="project" value="UniProtKB-KW"/>
</dbReference>
<gene>
    <name evidence="6" type="ORF">ABIE37_000286</name>
</gene>
<dbReference type="Pfam" id="PF13377">
    <property type="entry name" value="Peripla_BP_3"/>
    <property type="match status" value="1"/>
</dbReference>
<dbReference type="InterPro" id="IPR046335">
    <property type="entry name" value="LacI/GalR-like_sensor"/>
</dbReference>
<protein>
    <submittedName>
        <fullName evidence="6">DNA-binding LacI/PurR family transcriptional regulator</fullName>
    </submittedName>
</protein>
<reference evidence="6 7" key="1">
    <citation type="submission" date="2024-06" db="EMBL/GenBank/DDBJ databases">
        <title>Sorghum-associated microbial communities from plants grown in Nebraska, USA.</title>
        <authorList>
            <person name="Schachtman D."/>
        </authorList>
    </citation>
    <scope>NUCLEOTIDE SEQUENCE [LARGE SCALE GENOMIC DNA]</scope>
    <source>
        <strain evidence="6 7">3552</strain>
    </source>
</reference>
<dbReference type="Gene3D" id="3.40.50.2300">
    <property type="match status" value="2"/>
</dbReference>
<evidence type="ECO:0000256" key="3">
    <source>
        <dbReference type="ARBA" id="ARBA00023163"/>
    </source>
</evidence>
<accession>A0ABV2P196</accession>
<comment type="caution">
    <text evidence="6">The sequence shown here is derived from an EMBL/GenBank/DDBJ whole genome shotgun (WGS) entry which is preliminary data.</text>
</comment>
<feature type="region of interest" description="Disordered" evidence="4">
    <location>
        <begin position="1"/>
        <end position="20"/>
    </location>
</feature>
<evidence type="ECO:0000256" key="2">
    <source>
        <dbReference type="ARBA" id="ARBA00023125"/>
    </source>
</evidence>
<dbReference type="EMBL" id="JBEPSN010000001">
    <property type="protein sequence ID" value="MET4538531.1"/>
    <property type="molecule type" value="Genomic_DNA"/>
</dbReference>
<evidence type="ECO:0000256" key="4">
    <source>
        <dbReference type="SAM" id="MobiDB-lite"/>
    </source>
</evidence>
<dbReference type="CDD" id="cd06267">
    <property type="entry name" value="PBP1_LacI_sugar_binding-like"/>
    <property type="match status" value="1"/>
</dbReference>
<evidence type="ECO:0000259" key="5">
    <source>
        <dbReference type="Pfam" id="PF13377"/>
    </source>
</evidence>
<feature type="domain" description="Transcriptional regulator LacI/GalR-like sensor" evidence="5">
    <location>
        <begin position="119"/>
        <end position="276"/>
    </location>
</feature>
<dbReference type="PANTHER" id="PTHR30146">
    <property type="entry name" value="LACI-RELATED TRANSCRIPTIONAL REPRESSOR"/>
    <property type="match status" value="1"/>
</dbReference>
<dbReference type="PANTHER" id="PTHR30146:SF155">
    <property type="entry name" value="ALANINE RACEMASE"/>
    <property type="match status" value="1"/>
</dbReference>
<evidence type="ECO:0000256" key="1">
    <source>
        <dbReference type="ARBA" id="ARBA00023015"/>
    </source>
</evidence>
<keyword evidence="1" id="KW-0805">Transcription regulation</keyword>
<proteinExistence type="predicted"/>
<keyword evidence="2 6" id="KW-0238">DNA-binding</keyword>
<evidence type="ECO:0000313" key="6">
    <source>
        <dbReference type="EMBL" id="MET4538531.1"/>
    </source>
</evidence>
<name>A0ABV2P196_9MICC</name>
<sequence>MMRNRPPRFGLGVQSKNGPHGTDPFFEDLLAGMEEALDLAGASVFLRQFTSYGEELEAYPRWAESGDVDAVVIADSQEDDSRAQLCLELGLPVVILGGPPVDGASLVDVDNSGGMEMAVTYLSDLGHKVIGRVSGPEHLHHTKSRSVAFDQALERRGVTGLSIEGDYSAASGDLRTREILSLPTPPTAVIYDNSMMAVAGLGAAKDLGRKIPRDVSLLAWDDGPGCRLASPPLSVLSLDVHELGRTVADVLMETYSGAVQTVVHVPTGRIVQRSSTAEPDGAGSGQSADPAHGRRT</sequence>
<keyword evidence="3" id="KW-0804">Transcription</keyword>
<dbReference type="SUPFAM" id="SSF53822">
    <property type="entry name" value="Periplasmic binding protein-like I"/>
    <property type="match status" value="1"/>
</dbReference>
<dbReference type="Proteomes" id="UP001549307">
    <property type="component" value="Unassembled WGS sequence"/>
</dbReference>